<dbReference type="Proteomes" id="UP000734854">
    <property type="component" value="Unassembled WGS sequence"/>
</dbReference>
<gene>
    <name evidence="9" type="ORF">ZIOFF_012550</name>
</gene>
<evidence type="ECO:0000313" key="10">
    <source>
        <dbReference type="Proteomes" id="UP000734854"/>
    </source>
</evidence>
<evidence type="ECO:0000256" key="6">
    <source>
        <dbReference type="ARBA" id="ARBA00023136"/>
    </source>
</evidence>
<evidence type="ECO:0000256" key="5">
    <source>
        <dbReference type="ARBA" id="ARBA00022989"/>
    </source>
</evidence>
<protein>
    <recommendedName>
        <fullName evidence="8">Vesicle transport protein</fullName>
    </recommendedName>
</protein>
<evidence type="ECO:0000313" key="9">
    <source>
        <dbReference type="EMBL" id="KAG6530323.1"/>
    </source>
</evidence>
<evidence type="ECO:0000256" key="2">
    <source>
        <dbReference type="ARBA" id="ARBA00022448"/>
    </source>
</evidence>
<dbReference type="Pfam" id="PF04178">
    <property type="entry name" value="Got1"/>
    <property type="match status" value="1"/>
</dbReference>
<dbReference type="EMBL" id="JACMSC010000003">
    <property type="protein sequence ID" value="KAG6530323.1"/>
    <property type="molecule type" value="Genomic_DNA"/>
</dbReference>
<sequence length="194" mass="21469">MDCLMISRSLRSHRIEFPTGGEWRGLSGSNDHFSAMIGNKKTTCWVNSAMAPAPFPLSRYSSSSSSSISSILALDSFLAPIVTISFLSRLGGQRLYGFAASLVIGFAFMLLSLVVFYKPIKFALLFTFGNLFAVGRRLLNMHTCFHAMQVHSKLLTVIAIVSEICALVWYSLSYVPFARRMVSELLISCCDTEL</sequence>
<evidence type="ECO:0000256" key="1">
    <source>
        <dbReference type="ARBA" id="ARBA00004141"/>
    </source>
</evidence>
<comment type="subcellular location">
    <subcellularLocation>
        <location evidence="1 8">Membrane</location>
        <topology evidence="1 8">Multi-pass membrane protein</topology>
    </subcellularLocation>
</comment>
<dbReference type="GO" id="GO:0005737">
    <property type="term" value="C:cytoplasm"/>
    <property type="evidence" value="ECO:0007669"/>
    <property type="project" value="UniProtKB-ARBA"/>
</dbReference>
<dbReference type="GO" id="GO:0012505">
    <property type="term" value="C:endomembrane system"/>
    <property type="evidence" value="ECO:0007669"/>
    <property type="project" value="UniProtKB-ARBA"/>
</dbReference>
<feature type="transmembrane region" description="Helical" evidence="8">
    <location>
        <begin position="122"/>
        <end position="139"/>
    </location>
</feature>
<feature type="transmembrane region" description="Helical" evidence="8">
    <location>
        <begin position="95"/>
        <end position="116"/>
    </location>
</feature>
<keyword evidence="3 8" id="KW-0812">Transmembrane</keyword>
<dbReference type="InterPro" id="IPR011691">
    <property type="entry name" value="Vesicle_transpt_SFT2"/>
</dbReference>
<dbReference type="GO" id="GO:0016020">
    <property type="term" value="C:membrane"/>
    <property type="evidence" value="ECO:0007669"/>
    <property type="project" value="UniProtKB-SubCell"/>
</dbReference>
<dbReference type="GO" id="GO:0015031">
    <property type="term" value="P:protein transport"/>
    <property type="evidence" value="ECO:0007669"/>
    <property type="project" value="UniProtKB-KW"/>
</dbReference>
<dbReference type="PANTHER" id="PTHR23137">
    <property type="entry name" value="VESICLE TRANSPORT PROTEIN-RELATED"/>
    <property type="match status" value="1"/>
</dbReference>
<dbReference type="AlphaFoldDB" id="A0A8J5HLT6"/>
<evidence type="ECO:0000256" key="7">
    <source>
        <dbReference type="ARBA" id="ARBA00025800"/>
    </source>
</evidence>
<keyword evidence="2 8" id="KW-0813">Transport</keyword>
<comment type="caution">
    <text evidence="9">The sequence shown here is derived from an EMBL/GenBank/DDBJ whole genome shotgun (WGS) entry which is preliminary data.</text>
</comment>
<evidence type="ECO:0000256" key="8">
    <source>
        <dbReference type="RuleBase" id="RU363111"/>
    </source>
</evidence>
<comment type="caution">
    <text evidence="8">Lacks conserved residue(s) required for the propagation of feature annotation.</text>
</comment>
<dbReference type="GO" id="GO:0016192">
    <property type="term" value="P:vesicle-mediated transport"/>
    <property type="evidence" value="ECO:0007669"/>
    <property type="project" value="InterPro"/>
</dbReference>
<evidence type="ECO:0000256" key="3">
    <source>
        <dbReference type="ARBA" id="ARBA00022692"/>
    </source>
</evidence>
<name>A0A8J5HLT6_ZINOF</name>
<dbReference type="PANTHER" id="PTHR23137:SF29">
    <property type="entry name" value="VESICLE TRANSPORT PROTEIN"/>
    <property type="match status" value="1"/>
</dbReference>
<accession>A0A8J5HLT6</accession>
<proteinExistence type="inferred from homology"/>
<keyword evidence="10" id="KW-1185">Reference proteome</keyword>
<keyword evidence="6 8" id="KW-0472">Membrane</keyword>
<feature type="transmembrane region" description="Helical" evidence="8">
    <location>
        <begin position="151"/>
        <end position="172"/>
    </location>
</feature>
<comment type="function">
    <text evidence="8">May be involved in fusion of retrograde transport vesicles derived from an endocytic compartment with the Golgi complex.</text>
</comment>
<reference evidence="9 10" key="1">
    <citation type="submission" date="2020-08" db="EMBL/GenBank/DDBJ databases">
        <title>Plant Genome Project.</title>
        <authorList>
            <person name="Zhang R.-G."/>
        </authorList>
    </citation>
    <scope>NUCLEOTIDE SEQUENCE [LARGE SCALE GENOMIC DNA]</scope>
    <source>
        <tissue evidence="9">Rhizome</tissue>
    </source>
</reference>
<organism evidence="9 10">
    <name type="scientific">Zingiber officinale</name>
    <name type="common">Ginger</name>
    <name type="synonym">Amomum zingiber</name>
    <dbReference type="NCBI Taxonomy" id="94328"/>
    <lineage>
        <taxon>Eukaryota</taxon>
        <taxon>Viridiplantae</taxon>
        <taxon>Streptophyta</taxon>
        <taxon>Embryophyta</taxon>
        <taxon>Tracheophyta</taxon>
        <taxon>Spermatophyta</taxon>
        <taxon>Magnoliopsida</taxon>
        <taxon>Liliopsida</taxon>
        <taxon>Zingiberales</taxon>
        <taxon>Zingiberaceae</taxon>
        <taxon>Zingiber</taxon>
    </lineage>
</organism>
<keyword evidence="5 8" id="KW-1133">Transmembrane helix</keyword>
<dbReference type="InterPro" id="IPR007305">
    <property type="entry name" value="Vesicle_transpt_Got1/SFT2"/>
</dbReference>
<evidence type="ECO:0000256" key="4">
    <source>
        <dbReference type="ARBA" id="ARBA00022927"/>
    </source>
</evidence>
<keyword evidence="4 8" id="KW-0653">Protein transport</keyword>
<comment type="similarity">
    <text evidence="7 8">Belongs to the SFT2 family.</text>
</comment>